<dbReference type="SUPFAM" id="SSF50129">
    <property type="entry name" value="GroES-like"/>
    <property type="match status" value="1"/>
</dbReference>
<dbReference type="AlphaFoldDB" id="A0AA88KIY5"/>
<dbReference type="GO" id="GO:0003960">
    <property type="term" value="F:quinone reductase (NADPH) activity"/>
    <property type="evidence" value="ECO:0007669"/>
    <property type="project" value="InterPro"/>
</dbReference>
<dbReference type="InterPro" id="IPR036291">
    <property type="entry name" value="NAD(P)-bd_dom_sf"/>
</dbReference>
<name>A0AA88KIY5_NAELO</name>
<dbReference type="Pfam" id="PF08240">
    <property type="entry name" value="ADH_N"/>
    <property type="match status" value="1"/>
</dbReference>
<dbReference type="Proteomes" id="UP000816034">
    <property type="component" value="Unassembled WGS sequence"/>
</dbReference>
<dbReference type="EMBL" id="PYSW02000023">
    <property type="protein sequence ID" value="KAG2382712.1"/>
    <property type="molecule type" value="Genomic_DNA"/>
</dbReference>
<evidence type="ECO:0000313" key="5">
    <source>
        <dbReference type="Proteomes" id="UP000816034"/>
    </source>
</evidence>
<evidence type="ECO:0000256" key="2">
    <source>
        <dbReference type="ARBA" id="ARBA00023002"/>
    </source>
</evidence>
<dbReference type="SMART" id="SM00829">
    <property type="entry name" value="PKS_ER"/>
    <property type="match status" value="1"/>
</dbReference>
<dbReference type="Gene3D" id="3.40.50.720">
    <property type="entry name" value="NAD(P)-binding Rossmann-like Domain"/>
    <property type="match status" value="1"/>
</dbReference>
<dbReference type="Pfam" id="PF00107">
    <property type="entry name" value="ADH_zinc_N"/>
    <property type="match status" value="1"/>
</dbReference>
<reference evidence="4 5" key="1">
    <citation type="journal article" date="2018" name="BMC Genomics">
        <title>The genome of Naegleria lovaniensis, the basis for a comparative approach to unravel pathogenicity factors of the human pathogenic amoeba N. fowleri.</title>
        <authorList>
            <person name="Liechti N."/>
            <person name="Schurch N."/>
            <person name="Bruggmann R."/>
            <person name="Wittwer M."/>
        </authorList>
    </citation>
    <scope>NUCLEOTIDE SEQUENCE [LARGE SCALE GENOMIC DNA]</scope>
    <source>
        <strain evidence="4 5">ATCC 30569</strain>
    </source>
</reference>
<dbReference type="InterPro" id="IPR047618">
    <property type="entry name" value="QOR-like"/>
</dbReference>
<dbReference type="InterPro" id="IPR020843">
    <property type="entry name" value="ER"/>
</dbReference>
<proteinExistence type="predicted"/>
<keyword evidence="2" id="KW-0560">Oxidoreductase</keyword>
<feature type="domain" description="Enoyl reductase (ER)" evidence="3">
    <location>
        <begin position="10"/>
        <end position="330"/>
    </location>
</feature>
<dbReference type="PANTHER" id="PTHR48106:SF13">
    <property type="entry name" value="QUINONE OXIDOREDUCTASE-RELATED"/>
    <property type="match status" value="1"/>
</dbReference>
<sequence length="332" mass="36244">MKALVFDSFGSSHVLEYREIPNTPIPMGPNDVLVRTRAIGLNFADIYRRQGRYHIAGGPPYIAGYEGAGEVVEIGSNVTHSNSDLENIKIGDLIGFADVPYANAEYVVVPYEKAIPLPSEISCELAASVLLQGLTAHYLTRDSYPVKAGTVALVHAAAGGVGQLLTQMIVMLGGQVIGLTSSQEKAQIALQCGASHVFLYSDPEWQQHVLQVTKNGEGVDVVYDSVGSTLMDSFKVTRTCGHVVFYGMAGGDPVHVDPRMLMDTSKTLTGGDLWNYLTSRAERVRRAHELFSWISQHKIQVAEPTKFKLEEGRLAHEYLESRKSTGKIILLP</sequence>
<organism evidence="4 5">
    <name type="scientific">Naegleria lovaniensis</name>
    <name type="common">Amoeba</name>
    <dbReference type="NCBI Taxonomy" id="51637"/>
    <lineage>
        <taxon>Eukaryota</taxon>
        <taxon>Discoba</taxon>
        <taxon>Heterolobosea</taxon>
        <taxon>Tetramitia</taxon>
        <taxon>Eutetramitia</taxon>
        <taxon>Vahlkampfiidae</taxon>
        <taxon>Naegleria</taxon>
    </lineage>
</organism>
<dbReference type="GO" id="GO:0005829">
    <property type="term" value="C:cytosol"/>
    <property type="evidence" value="ECO:0007669"/>
    <property type="project" value="TreeGrafter"/>
</dbReference>
<dbReference type="RefSeq" id="XP_044548391.1">
    <property type="nucleotide sequence ID" value="XM_044695026.1"/>
</dbReference>
<dbReference type="InterPro" id="IPR013154">
    <property type="entry name" value="ADH-like_N"/>
</dbReference>
<protein>
    <recommendedName>
        <fullName evidence="3">Enoyl reductase (ER) domain-containing protein</fullName>
    </recommendedName>
</protein>
<keyword evidence="5" id="KW-1185">Reference proteome</keyword>
<dbReference type="InterPro" id="IPR011032">
    <property type="entry name" value="GroES-like_sf"/>
</dbReference>
<dbReference type="GO" id="GO:0035925">
    <property type="term" value="F:mRNA 3'-UTR AU-rich region binding"/>
    <property type="evidence" value="ECO:0007669"/>
    <property type="project" value="TreeGrafter"/>
</dbReference>
<gene>
    <name evidence="4" type="ORF">C9374_005292</name>
</gene>
<keyword evidence="1" id="KW-0521">NADP</keyword>
<dbReference type="SUPFAM" id="SSF51735">
    <property type="entry name" value="NAD(P)-binding Rossmann-fold domains"/>
    <property type="match status" value="1"/>
</dbReference>
<dbReference type="CDD" id="cd05286">
    <property type="entry name" value="QOR2"/>
    <property type="match status" value="1"/>
</dbReference>
<comment type="caution">
    <text evidence="4">The sequence shown here is derived from an EMBL/GenBank/DDBJ whole genome shotgun (WGS) entry which is preliminary data.</text>
</comment>
<dbReference type="Gene3D" id="3.90.180.10">
    <property type="entry name" value="Medium-chain alcohol dehydrogenases, catalytic domain"/>
    <property type="match status" value="1"/>
</dbReference>
<dbReference type="GO" id="GO:0070402">
    <property type="term" value="F:NADPH binding"/>
    <property type="evidence" value="ECO:0007669"/>
    <property type="project" value="TreeGrafter"/>
</dbReference>
<dbReference type="InterPro" id="IPR013149">
    <property type="entry name" value="ADH-like_C"/>
</dbReference>
<evidence type="ECO:0000313" key="4">
    <source>
        <dbReference type="EMBL" id="KAG2382712.1"/>
    </source>
</evidence>
<dbReference type="GeneID" id="68097747"/>
<evidence type="ECO:0000259" key="3">
    <source>
        <dbReference type="SMART" id="SM00829"/>
    </source>
</evidence>
<dbReference type="PANTHER" id="PTHR48106">
    <property type="entry name" value="QUINONE OXIDOREDUCTASE PIG3-RELATED"/>
    <property type="match status" value="1"/>
</dbReference>
<evidence type="ECO:0000256" key="1">
    <source>
        <dbReference type="ARBA" id="ARBA00022857"/>
    </source>
</evidence>
<accession>A0AA88KIY5</accession>